<accession>A0AA38LBN1</accession>
<evidence type="ECO:0000313" key="2">
    <source>
        <dbReference type="EMBL" id="KAH9315890.1"/>
    </source>
</evidence>
<evidence type="ECO:0000313" key="3">
    <source>
        <dbReference type="Proteomes" id="UP000824469"/>
    </source>
</evidence>
<organism evidence="2 3">
    <name type="scientific">Taxus chinensis</name>
    <name type="common">Chinese yew</name>
    <name type="synonym">Taxus wallichiana var. chinensis</name>
    <dbReference type="NCBI Taxonomy" id="29808"/>
    <lineage>
        <taxon>Eukaryota</taxon>
        <taxon>Viridiplantae</taxon>
        <taxon>Streptophyta</taxon>
        <taxon>Embryophyta</taxon>
        <taxon>Tracheophyta</taxon>
        <taxon>Spermatophyta</taxon>
        <taxon>Pinopsida</taxon>
        <taxon>Pinidae</taxon>
        <taxon>Conifers II</taxon>
        <taxon>Cupressales</taxon>
        <taxon>Taxaceae</taxon>
        <taxon>Taxus</taxon>
    </lineage>
</organism>
<sequence>YPSLSSEFSGTRIWDEEKGEKRKGTSWEPCRAREGSEGRRTRGSFLIRTPRDLSAPSSSPDCSG</sequence>
<proteinExistence type="predicted"/>
<feature type="region of interest" description="Disordered" evidence="1">
    <location>
        <begin position="1"/>
        <end position="64"/>
    </location>
</feature>
<comment type="caution">
    <text evidence="2">The sequence shown here is derived from an EMBL/GenBank/DDBJ whole genome shotgun (WGS) entry which is preliminary data.</text>
</comment>
<protein>
    <submittedName>
        <fullName evidence="2">Uncharacterized protein</fullName>
    </submittedName>
</protein>
<gene>
    <name evidence="2" type="ORF">KI387_024517</name>
</gene>
<feature type="non-terminal residue" evidence="2">
    <location>
        <position position="1"/>
    </location>
</feature>
<evidence type="ECO:0000256" key="1">
    <source>
        <dbReference type="SAM" id="MobiDB-lite"/>
    </source>
</evidence>
<dbReference type="Proteomes" id="UP000824469">
    <property type="component" value="Unassembled WGS sequence"/>
</dbReference>
<dbReference type="AlphaFoldDB" id="A0AA38LBN1"/>
<feature type="non-terminal residue" evidence="2">
    <location>
        <position position="64"/>
    </location>
</feature>
<feature type="compositionally biased region" description="Polar residues" evidence="1">
    <location>
        <begin position="55"/>
        <end position="64"/>
    </location>
</feature>
<keyword evidence="3" id="KW-1185">Reference proteome</keyword>
<feature type="compositionally biased region" description="Basic and acidic residues" evidence="1">
    <location>
        <begin position="13"/>
        <end position="40"/>
    </location>
</feature>
<reference evidence="2 3" key="1">
    <citation type="journal article" date="2021" name="Nat. Plants">
        <title>The Taxus genome provides insights into paclitaxel biosynthesis.</title>
        <authorList>
            <person name="Xiong X."/>
            <person name="Gou J."/>
            <person name="Liao Q."/>
            <person name="Li Y."/>
            <person name="Zhou Q."/>
            <person name="Bi G."/>
            <person name="Li C."/>
            <person name="Du R."/>
            <person name="Wang X."/>
            <person name="Sun T."/>
            <person name="Guo L."/>
            <person name="Liang H."/>
            <person name="Lu P."/>
            <person name="Wu Y."/>
            <person name="Zhang Z."/>
            <person name="Ro D.K."/>
            <person name="Shang Y."/>
            <person name="Huang S."/>
            <person name="Yan J."/>
        </authorList>
    </citation>
    <scope>NUCLEOTIDE SEQUENCE [LARGE SCALE GENOMIC DNA]</scope>
    <source>
        <strain evidence="2">Ta-2019</strain>
    </source>
</reference>
<dbReference type="EMBL" id="JAHRHJ020000005">
    <property type="protein sequence ID" value="KAH9315890.1"/>
    <property type="molecule type" value="Genomic_DNA"/>
</dbReference>
<name>A0AA38LBN1_TAXCH</name>